<keyword evidence="1" id="KW-1133">Transmembrane helix</keyword>
<accession>A0A0E4H4N5</accession>
<protein>
    <submittedName>
        <fullName evidence="2">Membrane protein</fullName>
    </submittedName>
</protein>
<evidence type="ECO:0000313" key="2">
    <source>
        <dbReference type="EMBL" id="CQR24416.1"/>
    </source>
</evidence>
<proteinExistence type="predicted"/>
<evidence type="ECO:0000256" key="1">
    <source>
        <dbReference type="SAM" id="Phobius"/>
    </source>
</evidence>
<dbReference type="AlphaFoldDB" id="A0A0E4H4N5"/>
<dbReference type="STRING" id="1608583.BN1356_00761"/>
<name>A0A0E4H4N5_9STRE</name>
<feature type="transmembrane region" description="Helical" evidence="1">
    <location>
        <begin position="99"/>
        <end position="120"/>
    </location>
</feature>
<dbReference type="InterPro" id="IPR021737">
    <property type="entry name" value="Phage_phiKZ_Orf197"/>
</dbReference>
<reference evidence="3" key="1">
    <citation type="submission" date="2015-03" db="EMBL/GenBank/DDBJ databases">
        <authorList>
            <person name="Urmite Genomes"/>
        </authorList>
    </citation>
    <scope>NUCLEOTIDE SEQUENCE [LARGE SCALE GENOMIC DNA]</scope>
    <source>
        <strain evidence="3">FF10</strain>
    </source>
</reference>
<organism evidence="2 3">
    <name type="scientific">Streptococcus varani</name>
    <dbReference type="NCBI Taxonomy" id="1608583"/>
    <lineage>
        <taxon>Bacteria</taxon>
        <taxon>Bacillati</taxon>
        <taxon>Bacillota</taxon>
        <taxon>Bacilli</taxon>
        <taxon>Lactobacillales</taxon>
        <taxon>Streptococcaceae</taxon>
        <taxon>Streptococcus</taxon>
    </lineage>
</organism>
<keyword evidence="1" id="KW-0472">Membrane</keyword>
<dbReference type="Pfam" id="PF11750">
    <property type="entry name" value="DUF3307"/>
    <property type="match status" value="1"/>
</dbReference>
<dbReference type="EMBL" id="CTEN01000002">
    <property type="protein sequence ID" value="CQR24416.1"/>
    <property type="molecule type" value="Genomic_DNA"/>
</dbReference>
<gene>
    <name evidence="2" type="ORF">BN1356_00761</name>
</gene>
<dbReference type="Proteomes" id="UP000198604">
    <property type="component" value="Unassembled WGS sequence"/>
</dbReference>
<feature type="transmembrane region" description="Helical" evidence="1">
    <location>
        <begin position="48"/>
        <end position="79"/>
    </location>
</feature>
<evidence type="ECO:0000313" key="3">
    <source>
        <dbReference type="Proteomes" id="UP000198604"/>
    </source>
</evidence>
<keyword evidence="1" id="KW-0812">Transmembrane</keyword>
<keyword evidence="3" id="KW-1185">Reference proteome</keyword>
<sequence length="135" mass="16172">MTGLSQYLNQNPILSLMLICHFLSDFHLQSQKVADLKHSRKKYLFKHLFWVAIPLFISFFLQWRMWWILLLIWFSHAAIDLTKPLLMQGLKLNKKKGFLLDQFLHLTILLATSFSIRIFLYQIGYRFRCYPLSCS</sequence>